<gene>
    <name evidence="2" type="ORF">EFA69_00860</name>
</gene>
<dbReference type="SUPFAM" id="SSF55729">
    <property type="entry name" value="Acyl-CoA N-acyltransferases (Nat)"/>
    <property type="match status" value="1"/>
</dbReference>
<accession>A0A3M9N5C0</accession>
<evidence type="ECO:0000259" key="1">
    <source>
        <dbReference type="PROSITE" id="PS51186"/>
    </source>
</evidence>
<dbReference type="Pfam" id="PF13302">
    <property type="entry name" value="Acetyltransf_3"/>
    <property type="match status" value="1"/>
</dbReference>
<dbReference type="EMBL" id="RJJE01000001">
    <property type="protein sequence ID" value="RNI33004.1"/>
    <property type="molecule type" value="Genomic_DNA"/>
</dbReference>
<dbReference type="InterPro" id="IPR051908">
    <property type="entry name" value="Ribosomal_N-acetyltransferase"/>
</dbReference>
<dbReference type="AlphaFoldDB" id="A0A3M9N5C0"/>
<keyword evidence="2" id="KW-0808">Transferase</keyword>
<dbReference type="Gene3D" id="3.40.630.30">
    <property type="match status" value="1"/>
</dbReference>
<proteinExistence type="predicted"/>
<dbReference type="GO" id="GO:0008999">
    <property type="term" value="F:protein-N-terminal-alanine acetyltransferase activity"/>
    <property type="evidence" value="ECO:0007669"/>
    <property type="project" value="TreeGrafter"/>
</dbReference>
<dbReference type="OrthoDB" id="9811523at2"/>
<feature type="domain" description="N-acetyltransferase" evidence="1">
    <location>
        <begin position="20"/>
        <end position="191"/>
    </location>
</feature>
<protein>
    <submittedName>
        <fullName evidence="2">N-acetyltransferase</fullName>
    </submittedName>
</protein>
<dbReference type="InterPro" id="IPR000182">
    <property type="entry name" value="GNAT_dom"/>
</dbReference>
<dbReference type="GO" id="GO:0005737">
    <property type="term" value="C:cytoplasm"/>
    <property type="evidence" value="ECO:0007669"/>
    <property type="project" value="TreeGrafter"/>
</dbReference>
<reference evidence="2 3" key="1">
    <citation type="submission" date="2018-11" db="EMBL/GenBank/DDBJ databases">
        <title>Rufibacter latericius sp. nov., isolated from water in Baiyang Lake.</title>
        <authorList>
            <person name="Yang Y."/>
        </authorList>
    </citation>
    <scope>NUCLEOTIDE SEQUENCE [LARGE SCALE GENOMIC DNA]</scope>
    <source>
        <strain evidence="2 3">MCC P1</strain>
    </source>
</reference>
<keyword evidence="3" id="KW-1185">Reference proteome</keyword>
<dbReference type="PANTHER" id="PTHR43441">
    <property type="entry name" value="RIBOSOMAL-PROTEIN-SERINE ACETYLTRANSFERASE"/>
    <property type="match status" value="1"/>
</dbReference>
<evidence type="ECO:0000313" key="2">
    <source>
        <dbReference type="EMBL" id="RNI33004.1"/>
    </source>
</evidence>
<dbReference type="PANTHER" id="PTHR43441:SF11">
    <property type="entry name" value="RIBOSOMAL-PROTEIN-SERINE ACETYLTRANSFERASE"/>
    <property type="match status" value="1"/>
</dbReference>
<dbReference type="RefSeq" id="WP_123131202.1">
    <property type="nucleotide sequence ID" value="NZ_RJJE01000001.1"/>
</dbReference>
<dbReference type="GO" id="GO:1990189">
    <property type="term" value="F:protein N-terminal-serine acetyltransferase activity"/>
    <property type="evidence" value="ECO:0007669"/>
    <property type="project" value="TreeGrafter"/>
</dbReference>
<sequence>MMPPTAPTSATGTKLSSERLWLRPYTQEMAPAFWELLHQNRQRLLADFPDRTAAVQSLPDAQNRIRVYHSQFKAGDLYSFGIWRKETEELIGDITLRRLARGKPYAEVGYYLGAQAEGQGYASEALKALIKFSFQELRMESVNLRCAHDNHRSQRVAERCGFTYFKTYMPEEPDSTHTPRRPILVYRLKKEDARAALRW</sequence>
<comment type="caution">
    <text evidence="2">The sequence shown here is derived from an EMBL/GenBank/DDBJ whole genome shotgun (WGS) entry which is preliminary data.</text>
</comment>
<dbReference type="PROSITE" id="PS51186">
    <property type="entry name" value="GNAT"/>
    <property type="match status" value="1"/>
</dbReference>
<name>A0A3M9N5C0_9BACT</name>
<dbReference type="InterPro" id="IPR016181">
    <property type="entry name" value="Acyl_CoA_acyltransferase"/>
</dbReference>
<organism evidence="2 3">
    <name type="scientific">Rufibacter immobilis</name>
    <dbReference type="NCBI Taxonomy" id="1348778"/>
    <lineage>
        <taxon>Bacteria</taxon>
        <taxon>Pseudomonadati</taxon>
        <taxon>Bacteroidota</taxon>
        <taxon>Cytophagia</taxon>
        <taxon>Cytophagales</taxon>
        <taxon>Hymenobacteraceae</taxon>
        <taxon>Rufibacter</taxon>
    </lineage>
</organism>
<dbReference type="Proteomes" id="UP000271010">
    <property type="component" value="Unassembled WGS sequence"/>
</dbReference>
<evidence type="ECO:0000313" key="3">
    <source>
        <dbReference type="Proteomes" id="UP000271010"/>
    </source>
</evidence>